<sequence length="76" mass="7764">MATPAPSAVAGEPISRVERRKRREVAPSGPQGKVLVLGVGKLLIALIANWRGEEGGQTRTGDASPDWEGASGATAG</sequence>
<dbReference type="AlphaFoldDB" id="A0A1D2J5P5"/>
<evidence type="ECO:0000313" key="2">
    <source>
        <dbReference type="EMBL" id="ODH13600.1"/>
    </source>
</evidence>
<evidence type="ECO:0000256" key="1">
    <source>
        <dbReference type="SAM" id="MobiDB-lite"/>
    </source>
</evidence>
<feature type="region of interest" description="Disordered" evidence="1">
    <location>
        <begin position="1"/>
        <end position="31"/>
    </location>
</feature>
<organism evidence="2 3">
    <name type="scientific">Paracoccidioides brasiliensis</name>
    <dbReference type="NCBI Taxonomy" id="121759"/>
    <lineage>
        <taxon>Eukaryota</taxon>
        <taxon>Fungi</taxon>
        <taxon>Dikarya</taxon>
        <taxon>Ascomycota</taxon>
        <taxon>Pezizomycotina</taxon>
        <taxon>Eurotiomycetes</taxon>
        <taxon>Eurotiomycetidae</taxon>
        <taxon>Onygenales</taxon>
        <taxon>Ajellomycetaceae</taxon>
        <taxon>Paracoccidioides</taxon>
    </lineage>
</organism>
<proteinExistence type="predicted"/>
<dbReference type="EMBL" id="LZYO01000453">
    <property type="protein sequence ID" value="ODH13600.1"/>
    <property type="molecule type" value="Genomic_DNA"/>
</dbReference>
<evidence type="ECO:0000313" key="3">
    <source>
        <dbReference type="Proteomes" id="UP000242814"/>
    </source>
</evidence>
<feature type="region of interest" description="Disordered" evidence="1">
    <location>
        <begin position="53"/>
        <end position="76"/>
    </location>
</feature>
<gene>
    <name evidence="2" type="ORF">ACO22_07086</name>
</gene>
<reference evidence="2 3" key="1">
    <citation type="submission" date="2016-06" db="EMBL/GenBank/DDBJ databases">
        <authorList>
            <person name="Kjaerup R.B."/>
            <person name="Dalgaard T.S."/>
            <person name="Juul-Madsen H.R."/>
        </authorList>
    </citation>
    <scope>NUCLEOTIDE SEQUENCE [LARGE SCALE GENOMIC DNA]</scope>
    <source>
        <strain evidence="2 3">Pb300</strain>
    </source>
</reference>
<accession>A0A1D2J5P5</accession>
<name>A0A1D2J5P5_PARBR</name>
<protein>
    <submittedName>
        <fullName evidence="2">Uncharacterized protein</fullName>
    </submittedName>
</protein>
<comment type="caution">
    <text evidence="2">The sequence shown here is derived from an EMBL/GenBank/DDBJ whole genome shotgun (WGS) entry which is preliminary data.</text>
</comment>
<dbReference type="Proteomes" id="UP000242814">
    <property type="component" value="Unassembled WGS sequence"/>
</dbReference>